<keyword evidence="1" id="KW-0808">Transferase</keyword>
<accession>A0A482MNS8</accession>
<dbReference type="GO" id="GO:0016301">
    <property type="term" value="F:kinase activity"/>
    <property type="evidence" value="ECO:0007669"/>
    <property type="project" value="UniProtKB-KW"/>
</dbReference>
<protein>
    <submittedName>
        <fullName evidence="1">Histidine kinase</fullName>
    </submittedName>
</protein>
<evidence type="ECO:0000313" key="1">
    <source>
        <dbReference type="EMBL" id="QBQ74780.1"/>
    </source>
</evidence>
<evidence type="ECO:0000313" key="2">
    <source>
        <dbReference type="Proteomes" id="UP000301424"/>
    </source>
</evidence>
<reference evidence="1 2" key="1">
    <citation type="submission" date="2019-02" db="EMBL/GenBank/DDBJ databases">
        <title>Complete genome sequence of Burkholderia cenocepacia phage BcepSauron.</title>
        <authorList>
            <person name="Park K."/>
            <person name="Gonzalez C."/>
            <person name="Liu M."/>
            <person name="Gill J."/>
        </authorList>
    </citation>
    <scope>NUCLEOTIDE SEQUENCE [LARGE SCALE GENOMIC DNA]</scope>
</reference>
<keyword evidence="1" id="KW-0418">Kinase</keyword>
<keyword evidence="2" id="KW-1185">Reference proteome</keyword>
<sequence length="118" mass="13302">MKSKKYEILALAHQLVIESARYDQHHFLCHAIEGAGNIMTGLSTGYFDGLHGRRLETKEQREYVQAAAELVEFVQAQIKGFMTYEGWVEDAMGLTPGTACAELTKLGRLAWLRHMMGE</sequence>
<name>A0A482MNS8_9CAUD</name>
<organism evidence="1 2">
    <name type="scientific">Burkholderia phage BcepSauron</name>
    <dbReference type="NCBI Taxonomy" id="2530033"/>
    <lineage>
        <taxon>Viruses</taxon>
        <taxon>Duplodnaviria</taxon>
        <taxon>Heunggongvirae</taxon>
        <taxon>Uroviricota</taxon>
        <taxon>Caudoviricetes</taxon>
        <taxon>Sarumanvirus</taxon>
        <taxon>Sarumanvirus bcepsauron</taxon>
    </lineage>
</organism>
<proteinExistence type="predicted"/>
<dbReference type="EMBL" id="MK552141">
    <property type="protein sequence ID" value="QBQ74780.1"/>
    <property type="molecule type" value="Genomic_DNA"/>
</dbReference>
<dbReference type="Proteomes" id="UP000301424">
    <property type="component" value="Segment"/>
</dbReference>
<gene>
    <name evidence="1" type="ORF">BcepSauron_400</name>
</gene>